<dbReference type="InParanoid" id="W0RBM1"/>
<dbReference type="AlphaFoldDB" id="W0RBM1"/>
<evidence type="ECO:0000313" key="1">
    <source>
        <dbReference type="EMBL" id="AHG87705.1"/>
    </source>
</evidence>
<evidence type="ECO:0000313" key="2">
    <source>
        <dbReference type="Proteomes" id="UP000019151"/>
    </source>
</evidence>
<proteinExistence type="predicted"/>
<dbReference type="KEGG" id="gba:J421_0168"/>
<gene>
    <name evidence="1" type="ORF">J421_0168</name>
</gene>
<organism evidence="1 2">
    <name type="scientific">Gemmatirosa kalamazoonensis</name>
    <dbReference type="NCBI Taxonomy" id="861299"/>
    <lineage>
        <taxon>Bacteria</taxon>
        <taxon>Pseudomonadati</taxon>
        <taxon>Gemmatimonadota</taxon>
        <taxon>Gemmatimonadia</taxon>
        <taxon>Gemmatimonadales</taxon>
        <taxon>Gemmatimonadaceae</taxon>
        <taxon>Gemmatirosa</taxon>
    </lineage>
</organism>
<dbReference type="HOGENOM" id="CLU_1832290_0_0_0"/>
<reference evidence="1 2" key="1">
    <citation type="journal article" date="2014" name="Genome Announc.">
        <title>Genome Sequence and Methylome of Soil Bacterium Gemmatirosa kalamazoonensis KBS708T, a Member of the Rarely Cultivated Gemmatimonadetes Phylum.</title>
        <authorList>
            <person name="Debruyn J.M."/>
            <person name="Radosevich M."/>
            <person name="Wommack K.E."/>
            <person name="Polson S.W."/>
            <person name="Hauser L.J."/>
            <person name="Fawaz M.N."/>
            <person name="Korlach J."/>
            <person name="Tsai Y.C."/>
        </authorList>
    </citation>
    <scope>NUCLEOTIDE SEQUENCE [LARGE SCALE GENOMIC DNA]</scope>
    <source>
        <strain evidence="1 2">KBS708</strain>
    </source>
</reference>
<dbReference type="Proteomes" id="UP000019151">
    <property type="component" value="Chromosome"/>
</dbReference>
<evidence type="ECO:0008006" key="3">
    <source>
        <dbReference type="Google" id="ProtNLM"/>
    </source>
</evidence>
<sequence length="140" mass="14982">MTAPAYPVHPLEASDRLAWQATAAVGLLERFGDLVMVALDAVGSRDDEALAAALAERERLMAQLQPLLADLATARLSASELELAGPYSRRAVATILGPVDEALRYANLLHARLTDEVSEQAPPAPVARPRPRRAALALVR</sequence>
<protein>
    <recommendedName>
        <fullName evidence="3">FlgN family protein</fullName>
    </recommendedName>
</protein>
<dbReference type="STRING" id="861299.J421_0168"/>
<dbReference type="EMBL" id="CP007128">
    <property type="protein sequence ID" value="AHG87705.1"/>
    <property type="molecule type" value="Genomic_DNA"/>
</dbReference>
<accession>W0RBM1</accession>
<dbReference type="RefSeq" id="WP_025409262.1">
    <property type="nucleotide sequence ID" value="NZ_CP007128.1"/>
</dbReference>
<name>W0RBM1_9BACT</name>
<keyword evidence="2" id="KW-1185">Reference proteome</keyword>